<dbReference type="OrthoDB" id="9790554at2"/>
<dbReference type="PROSITE" id="PS51353">
    <property type="entry name" value="ARSC"/>
    <property type="match status" value="1"/>
</dbReference>
<dbReference type="EMBL" id="CP034015">
    <property type="protein sequence ID" value="AZG73596.1"/>
    <property type="molecule type" value="Genomic_DNA"/>
</dbReference>
<protein>
    <recommendedName>
        <fullName evidence="4">Arsenate reductase</fullName>
        <ecNumber evidence="4">1.20.4.1</ecNumber>
    </recommendedName>
</protein>
<evidence type="ECO:0000256" key="2">
    <source>
        <dbReference type="ARBA" id="ARBA00023002"/>
    </source>
</evidence>
<dbReference type="Proteomes" id="UP000278035">
    <property type="component" value="Chromosome"/>
</dbReference>
<dbReference type="SUPFAM" id="SSF52833">
    <property type="entry name" value="Thioredoxin-like"/>
    <property type="match status" value="1"/>
</dbReference>
<evidence type="ECO:0000256" key="1">
    <source>
        <dbReference type="ARBA" id="ARBA00007198"/>
    </source>
</evidence>
<dbReference type="NCBIfam" id="TIGR00014">
    <property type="entry name" value="arsC"/>
    <property type="match status" value="1"/>
</dbReference>
<name>A0A3G8LVC5_9GAMM</name>
<dbReference type="RefSeq" id="WP_124731140.1">
    <property type="nucleotide sequence ID" value="NZ_CBCSKC010000051.1"/>
</dbReference>
<dbReference type="PANTHER" id="PTHR30041">
    <property type="entry name" value="ARSENATE REDUCTASE"/>
    <property type="match status" value="1"/>
</dbReference>
<organism evidence="5 6">
    <name type="scientific">Shewanella livingstonensis</name>
    <dbReference type="NCBI Taxonomy" id="150120"/>
    <lineage>
        <taxon>Bacteria</taxon>
        <taxon>Pseudomonadati</taxon>
        <taxon>Pseudomonadota</taxon>
        <taxon>Gammaproteobacteria</taxon>
        <taxon>Alteromonadales</taxon>
        <taxon>Shewanellaceae</taxon>
        <taxon>Shewanella</taxon>
    </lineage>
</organism>
<sequence>MKTVKTTIYHNPRCSKSRETLALLQANNVDITIIEYLKTPLSATEIQTILQQLGLTARQLMRTKEDEYKAQNLADTSLSEDQLIAAMVTTPKLIERPIVLANNKAAIGRPPENVLSIL</sequence>
<accession>A0A3G8LVC5</accession>
<proteinExistence type="inferred from homology"/>
<dbReference type="CDD" id="cd03034">
    <property type="entry name" value="ArsC_ArsC"/>
    <property type="match status" value="1"/>
</dbReference>
<dbReference type="GO" id="GO:0008794">
    <property type="term" value="F:arsenate reductase (glutaredoxin) activity"/>
    <property type="evidence" value="ECO:0007669"/>
    <property type="project" value="UniProtKB-UniRule"/>
</dbReference>
<dbReference type="AlphaFoldDB" id="A0A3G8LVC5"/>
<comment type="catalytic activity">
    <reaction evidence="4">
        <text>[glutaredoxin]-dithiol + arsenate + glutathione + H(+) = glutathionyl-S-S-[glutaredoxin] + arsenite + H2O</text>
        <dbReference type="Rhea" id="RHEA:22016"/>
        <dbReference type="Rhea" id="RHEA-COMP:10729"/>
        <dbReference type="Rhea" id="RHEA-COMP:17668"/>
        <dbReference type="ChEBI" id="CHEBI:15377"/>
        <dbReference type="ChEBI" id="CHEBI:15378"/>
        <dbReference type="ChEBI" id="CHEBI:29242"/>
        <dbReference type="ChEBI" id="CHEBI:29950"/>
        <dbReference type="ChEBI" id="CHEBI:48597"/>
        <dbReference type="ChEBI" id="CHEBI:57925"/>
        <dbReference type="ChEBI" id="CHEBI:146199"/>
        <dbReference type="EC" id="1.20.4.1"/>
    </reaction>
</comment>
<dbReference type="EC" id="1.20.4.1" evidence="4"/>
<evidence type="ECO:0000256" key="4">
    <source>
        <dbReference type="RuleBase" id="RU362029"/>
    </source>
</evidence>
<dbReference type="InterPro" id="IPR036249">
    <property type="entry name" value="Thioredoxin-like_sf"/>
</dbReference>
<comment type="similarity">
    <text evidence="1 3 4">Belongs to the ArsC family.</text>
</comment>
<gene>
    <name evidence="5" type="primary">arsC</name>
    <name evidence="5" type="ORF">EGC82_12985</name>
</gene>
<reference evidence="6" key="1">
    <citation type="submission" date="2018-11" db="EMBL/GenBank/DDBJ databases">
        <title>Shewanella sp. M2.</title>
        <authorList>
            <person name="Hwang Y.J."/>
            <person name="Hwang C.Y."/>
        </authorList>
    </citation>
    <scope>NUCLEOTIDE SEQUENCE [LARGE SCALE GENOMIC DNA]</scope>
    <source>
        <strain evidence="6">LMG 19866</strain>
    </source>
</reference>
<dbReference type="PANTHER" id="PTHR30041:SF4">
    <property type="entry name" value="ARSENATE REDUCTASE"/>
    <property type="match status" value="1"/>
</dbReference>
<dbReference type="Pfam" id="PF03960">
    <property type="entry name" value="ArsC"/>
    <property type="match status" value="1"/>
</dbReference>
<keyword evidence="6" id="KW-1185">Reference proteome</keyword>
<evidence type="ECO:0000313" key="6">
    <source>
        <dbReference type="Proteomes" id="UP000278035"/>
    </source>
</evidence>
<dbReference type="InterPro" id="IPR006660">
    <property type="entry name" value="Arsenate_reductase-like"/>
</dbReference>
<evidence type="ECO:0000313" key="5">
    <source>
        <dbReference type="EMBL" id="AZG73596.1"/>
    </source>
</evidence>
<dbReference type="KEGG" id="slj:EGC82_12985"/>
<dbReference type="Gene3D" id="3.40.30.10">
    <property type="entry name" value="Glutaredoxin"/>
    <property type="match status" value="1"/>
</dbReference>
<evidence type="ECO:0000256" key="3">
    <source>
        <dbReference type="PROSITE-ProRule" id="PRU01282"/>
    </source>
</evidence>
<dbReference type="InterPro" id="IPR006659">
    <property type="entry name" value="Arsenate_reductase"/>
</dbReference>
<keyword evidence="2 4" id="KW-0560">Oxidoreductase</keyword>